<dbReference type="Proteomes" id="UP000037696">
    <property type="component" value="Unassembled WGS sequence"/>
</dbReference>
<proteinExistence type="predicted"/>
<name>A0A0M8NS35_9EURO</name>
<protein>
    <submittedName>
        <fullName evidence="1">Uncharacterized protein</fullName>
    </submittedName>
</protein>
<dbReference type="AlphaFoldDB" id="A0A0M8NS35"/>
<keyword evidence="2" id="KW-1185">Reference proteome</keyword>
<evidence type="ECO:0000313" key="2">
    <source>
        <dbReference type="Proteomes" id="UP000037696"/>
    </source>
</evidence>
<gene>
    <name evidence="1" type="ORF">ACN38_g13134</name>
</gene>
<evidence type="ECO:0000313" key="1">
    <source>
        <dbReference type="EMBL" id="KOS36157.1"/>
    </source>
</evidence>
<feature type="non-terminal residue" evidence="1">
    <location>
        <position position="40"/>
    </location>
</feature>
<accession>A0A0M8NS35</accession>
<reference evidence="1 2" key="1">
    <citation type="submission" date="2015-08" db="EMBL/GenBank/DDBJ databases">
        <title>Genome sequencing of Penicillium nordicum.</title>
        <authorList>
            <person name="Nguyen H.D."/>
            <person name="Seifert K.A."/>
        </authorList>
    </citation>
    <scope>NUCLEOTIDE SEQUENCE [LARGE SCALE GENOMIC DNA]</scope>
    <source>
        <strain evidence="1 2">DAOMC 185683</strain>
    </source>
</reference>
<sequence>MSFLAVIFSLSVIYYGIAIVKNTAPESTQPHSTSMICPMI</sequence>
<organism evidence="1 2">
    <name type="scientific">Penicillium nordicum</name>
    <dbReference type="NCBI Taxonomy" id="229535"/>
    <lineage>
        <taxon>Eukaryota</taxon>
        <taxon>Fungi</taxon>
        <taxon>Dikarya</taxon>
        <taxon>Ascomycota</taxon>
        <taxon>Pezizomycotina</taxon>
        <taxon>Eurotiomycetes</taxon>
        <taxon>Eurotiomycetidae</taxon>
        <taxon>Eurotiales</taxon>
        <taxon>Aspergillaceae</taxon>
        <taxon>Penicillium</taxon>
    </lineage>
</organism>
<comment type="caution">
    <text evidence="1">The sequence shown here is derived from an EMBL/GenBank/DDBJ whole genome shotgun (WGS) entry which is preliminary data.</text>
</comment>
<dbReference type="EMBL" id="LHQQ01000688">
    <property type="protein sequence ID" value="KOS36157.1"/>
    <property type="molecule type" value="Genomic_DNA"/>
</dbReference>